<gene>
    <name evidence="2" type="ORF">GPA26_17485</name>
</gene>
<reference evidence="2 3" key="1">
    <citation type="submission" date="2019-12" db="EMBL/GenBank/DDBJ databases">
        <title>Comparative genomics gives insights into the taxonomy of the Azoarcus-Aromatoleum group and reveals separate origins of nif in the plant-associated Azoarcus and non-plant-associated Aromatoleum sub-groups.</title>
        <authorList>
            <person name="Lafos M."/>
            <person name="Maluk M."/>
            <person name="Batista M."/>
            <person name="Junghare M."/>
            <person name="Carmona M."/>
            <person name="Faoro H."/>
            <person name="Cruz L.M."/>
            <person name="Battistoni F."/>
            <person name="De Souza E."/>
            <person name="Pedrosa F."/>
            <person name="Chen W.-M."/>
            <person name="Poole P.S."/>
            <person name="Dixon R.A."/>
            <person name="James E.K."/>
        </authorList>
    </citation>
    <scope>NUCLEOTIDE SEQUENCE [LARGE SCALE GENOMIC DNA]</scope>
    <source>
        <strain evidence="2 3">ToN1</strain>
    </source>
</reference>
<dbReference type="CDD" id="cd07313">
    <property type="entry name" value="terB_like_2"/>
    <property type="match status" value="1"/>
</dbReference>
<name>A0ABX1MQN1_9RHOO</name>
<evidence type="ECO:0000259" key="1">
    <source>
        <dbReference type="Pfam" id="PF05099"/>
    </source>
</evidence>
<evidence type="ECO:0000313" key="2">
    <source>
        <dbReference type="EMBL" id="NMF90263.1"/>
    </source>
</evidence>
<dbReference type="EMBL" id="WTVR01000038">
    <property type="protein sequence ID" value="NMF90263.1"/>
    <property type="molecule type" value="Genomic_DNA"/>
</dbReference>
<proteinExistence type="predicted"/>
<protein>
    <submittedName>
        <fullName evidence="2">TerB family tellurite resistance protein</fullName>
    </submittedName>
</protein>
<sequence>MFASLKDLFNALTDAPAAAAKAGGPDHALQLATAVLLVEVMRSDADYSPVERTTVVQALRDKFKLGDDEIARLMELADATSRDAPDLYSFTSRLNKSFSTEQKLRMVEYLWQVAYADGTLSHHENHLMRKLGDLLYIPRGDFVAAKQRGRAAAGVAEPESPAE</sequence>
<organism evidence="2 3">
    <name type="scientific">Aromatoleum petrolei</name>
    <dbReference type="NCBI Taxonomy" id="76116"/>
    <lineage>
        <taxon>Bacteria</taxon>
        <taxon>Pseudomonadati</taxon>
        <taxon>Pseudomonadota</taxon>
        <taxon>Betaproteobacteria</taxon>
        <taxon>Rhodocyclales</taxon>
        <taxon>Rhodocyclaceae</taxon>
        <taxon>Aromatoleum</taxon>
    </lineage>
</organism>
<dbReference type="SUPFAM" id="SSF158682">
    <property type="entry name" value="TerB-like"/>
    <property type="match status" value="1"/>
</dbReference>
<evidence type="ECO:0000313" key="3">
    <source>
        <dbReference type="Proteomes" id="UP000652074"/>
    </source>
</evidence>
<feature type="domain" description="Co-chaperone DjlA N-terminal" evidence="1">
    <location>
        <begin position="30"/>
        <end position="147"/>
    </location>
</feature>
<dbReference type="InterPro" id="IPR029024">
    <property type="entry name" value="TerB-like"/>
</dbReference>
<comment type="caution">
    <text evidence="2">The sequence shown here is derived from an EMBL/GenBank/DDBJ whole genome shotgun (WGS) entry which is preliminary data.</text>
</comment>
<dbReference type="Proteomes" id="UP000652074">
    <property type="component" value="Unassembled WGS sequence"/>
</dbReference>
<keyword evidence="3" id="KW-1185">Reference proteome</keyword>
<dbReference type="RefSeq" id="WP_169207612.1">
    <property type="nucleotide sequence ID" value="NZ_CP059560.1"/>
</dbReference>
<accession>A0ABX1MQN1</accession>
<dbReference type="InterPro" id="IPR007791">
    <property type="entry name" value="DjlA_N"/>
</dbReference>
<dbReference type="Pfam" id="PF05099">
    <property type="entry name" value="TerB"/>
    <property type="match status" value="1"/>
</dbReference>
<dbReference type="Gene3D" id="1.10.3680.10">
    <property type="entry name" value="TerB-like"/>
    <property type="match status" value="1"/>
</dbReference>